<organism evidence="2 3">
    <name type="scientific">Lagenidium giganteum</name>
    <dbReference type="NCBI Taxonomy" id="4803"/>
    <lineage>
        <taxon>Eukaryota</taxon>
        <taxon>Sar</taxon>
        <taxon>Stramenopiles</taxon>
        <taxon>Oomycota</taxon>
        <taxon>Peronosporomycetes</taxon>
        <taxon>Pythiales</taxon>
        <taxon>Pythiaceae</taxon>
    </lineage>
</organism>
<name>A0AAV2Z8Q3_9STRA</name>
<feature type="transmembrane region" description="Helical" evidence="1">
    <location>
        <begin position="28"/>
        <end position="48"/>
    </location>
</feature>
<accession>A0AAV2Z8Q3</accession>
<feature type="transmembrane region" description="Helical" evidence="1">
    <location>
        <begin position="407"/>
        <end position="429"/>
    </location>
</feature>
<dbReference type="Proteomes" id="UP001146120">
    <property type="component" value="Unassembled WGS sequence"/>
</dbReference>
<feature type="transmembrane region" description="Helical" evidence="1">
    <location>
        <begin position="96"/>
        <end position="113"/>
    </location>
</feature>
<keyword evidence="1" id="KW-1133">Transmembrane helix</keyword>
<dbReference type="EMBL" id="DAKRPA010000041">
    <property type="protein sequence ID" value="DBA01797.1"/>
    <property type="molecule type" value="Genomic_DNA"/>
</dbReference>
<evidence type="ECO:0000256" key="1">
    <source>
        <dbReference type="SAM" id="Phobius"/>
    </source>
</evidence>
<proteinExistence type="predicted"/>
<gene>
    <name evidence="2" type="ORF">N0F65_002913</name>
</gene>
<feature type="transmembrane region" description="Helical" evidence="1">
    <location>
        <begin position="68"/>
        <end position="84"/>
    </location>
</feature>
<evidence type="ECO:0000313" key="2">
    <source>
        <dbReference type="EMBL" id="DBA01797.1"/>
    </source>
</evidence>
<evidence type="ECO:0000313" key="3">
    <source>
        <dbReference type="Proteomes" id="UP001146120"/>
    </source>
</evidence>
<keyword evidence="1" id="KW-0472">Membrane</keyword>
<reference evidence="2" key="2">
    <citation type="journal article" date="2023" name="Microbiol Resour">
        <title>Decontamination and Annotation of the Draft Genome Sequence of the Oomycete Lagenidium giganteum ARSEF 373.</title>
        <authorList>
            <person name="Morgan W.R."/>
            <person name="Tartar A."/>
        </authorList>
    </citation>
    <scope>NUCLEOTIDE SEQUENCE</scope>
    <source>
        <strain evidence="2">ARSEF 373</strain>
    </source>
</reference>
<sequence length="488" mass="55418">MVSTQVELHGQYSLERLRQFHDYRMNASWFRAFAVVLLTPLPVLALLSLTDAIPLQSPQKGFASSHTFWIRWWITAVVITAALLEQFRTTISTLPINNYHAAALTILTSTVWFKRVYPAYHFIFVHLSPTGQIAFAALLPIIKITIKNAFAHVMRNNDDLKAEAVILNVEVFNALFMVCCMQKASSVYSSLVMMSADFIHSCMSVWDLHIMLRRVPSGGRNGESLVRSAFWLDQAIFLCNEDPSLAGNKAASDQARLRKSGKFSLRRTYPTHVQSRGAHGPVGKQIVKPQSTQMTQQNSENEPNHSLLTGVLLKAPPPVRTSPLPSFDPGIQCAFADVTTLALPDKKRFVVQTLRVLYLLEFLLLTEFTETIVPIIYSVFVLMVLRLPNREYYSQFIVSANDDVVRQLYSVFSYSALELSSLVILLLVLRRYVRLSPMHLLAFVLERQARAVQSHIMLWFVYSFSLMLDHFGADFTFKFKWLPESDST</sequence>
<dbReference type="AlphaFoldDB" id="A0AAV2Z8Q3"/>
<feature type="transmembrane region" description="Helical" evidence="1">
    <location>
        <begin position="356"/>
        <end position="387"/>
    </location>
</feature>
<reference evidence="2" key="1">
    <citation type="submission" date="2022-11" db="EMBL/GenBank/DDBJ databases">
        <authorList>
            <person name="Morgan W.R."/>
            <person name="Tartar A."/>
        </authorList>
    </citation>
    <scope>NUCLEOTIDE SEQUENCE</scope>
    <source>
        <strain evidence="2">ARSEF 373</strain>
    </source>
</reference>
<keyword evidence="3" id="KW-1185">Reference proteome</keyword>
<feature type="transmembrane region" description="Helical" evidence="1">
    <location>
        <begin position="119"/>
        <end position="142"/>
    </location>
</feature>
<keyword evidence="1" id="KW-0812">Transmembrane</keyword>
<feature type="transmembrane region" description="Helical" evidence="1">
    <location>
        <begin position="456"/>
        <end position="473"/>
    </location>
</feature>
<protein>
    <submittedName>
        <fullName evidence="2">Uncharacterized protein</fullName>
    </submittedName>
</protein>
<comment type="caution">
    <text evidence="2">The sequence shown here is derived from an EMBL/GenBank/DDBJ whole genome shotgun (WGS) entry which is preliminary data.</text>
</comment>